<dbReference type="RefSeq" id="WP_004072811.1">
    <property type="nucleotide sequence ID" value="NZ_CM001488.1"/>
</dbReference>
<name>I5B266_9BACT</name>
<reference evidence="2 3" key="1">
    <citation type="submission" date="2011-09" db="EMBL/GenBank/DDBJ databases">
        <authorList>
            <consortium name="US DOE Joint Genome Institute (JGI-PGF)"/>
            <person name="Lucas S."/>
            <person name="Han J."/>
            <person name="Lapidus A."/>
            <person name="Cheng J.-F."/>
            <person name="Goodwin L."/>
            <person name="Pitluck S."/>
            <person name="Peters L."/>
            <person name="Land M.L."/>
            <person name="Hauser L."/>
            <person name="Orellana R."/>
            <person name="Lovley D."/>
            <person name="Woyke T.J."/>
        </authorList>
    </citation>
    <scope>NUCLEOTIDE SEQUENCE [LARGE SCALE GENOMIC DNA]</scope>
    <source>
        <strain evidence="2 3">2ac9</strain>
    </source>
</reference>
<dbReference type="InterPro" id="IPR016181">
    <property type="entry name" value="Acyl_CoA_acyltransferase"/>
</dbReference>
<dbReference type="Pfam" id="PF13480">
    <property type="entry name" value="Acetyltransf_6"/>
    <property type="match status" value="1"/>
</dbReference>
<evidence type="ECO:0000259" key="1">
    <source>
        <dbReference type="Pfam" id="PF13480"/>
    </source>
</evidence>
<evidence type="ECO:0000313" key="2">
    <source>
        <dbReference type="EMBL" id="EIM63579.1"/>
    </source>
</evidence>
<protein>
    <submittedName>
        <fullName evidence="2">Protein involved in cellulose biosynthesis (CelD)</fullName>
    </submittedName>
</protein>
<reference evidence="2 3" key="2">
    <citation type="submission" date="2012-02" db="EMBL/GenBank/DDBJ databases">
        <title>Improved High-Quality Draft sequence of Desulfobacter postgatei 2ac9.</title>
        <authorList>
            <consortium name="US DOE Joint Genome Institute"/>
            <person name="Lucas S."/>
            <person name="Han J."/>
            <person name="Lapidus A."/>
            <person name="Cheng J.-F."/>
            <person name="Goodwin L."/>
            <person name="Pitluck S."/>
            <person name="Peters L."/>
            <person name="Ovchinnikova G."/>
            <person name="Held B."/>
            <person name="Detter J.C."/>
            <person name="Han C."/>
            <person name="Tapia R."/>
            <person name="Land M."/>
            <person name="Hauser L."/>
            <person name="Kyrpides N."/>
            <person name="Ivanova N."/>
            <person name="Pagani I."/>
            <person name="Orellana R."/>
            <person name="Lovley D."/>
            <person name="Woyke T."/>
        </authorList>
    </citation>
    <scope>NUCLEOTIDE SEQUENCE [LARGE SCALE GENOMIC DNA]</scope>
    <source>
        <strain evidence="2 3">2ac9</strain>
    </source>
</reference>
<keyword evidence="3" id="KW-1185">Reference proteome</keyword>
<gene>
    <name evidence="2" type="ORF">DespoDRAFT_01655</name>
</gene>
<accession>I5B266</accession>
<sequence>MKDTSKHKIDSKNYCFPFSALPENLKKNWIELIENKRLNPTLHPGWVKISLSSGKTEIDHTRVFVHFDADKPAGFLPYRVEKRFKLGMPFSIVFLYDFVTYHLECVCLSSIRALLEAFFSDTPKWHILMISNIIDDGPTAESLRQLCHEKDLGFQEFPVDVSPYLTLKGTFDDLLASKNRKFRYKYRKRNEMLASTEEMEMAWYPAASQASEFLEAFVAVEANSWKAESGVAVSFSNREGRYYAQLLPFLAEKNALMANVLWNKNKPIAYSLCCHWGDWIGQLKTGFDSRFKDLSPGALVIDGCLEKAFASGAKEFDFLGTPGQMEPDPHKLHWTRQTRRHVRFEIYSSQVRSKIFGTLKKMRTAP</sequence>
<proteinExistence type="predicted"/>
<dbReference type="eggNOG" id="COG5653">
    <property type="taxonomic scope" value="Bacteria"/>
</dbReference>
<organism evidence="2 3">
    <name type="scientific">Desulfobacter postgatei 2ac9</name>
    <dbReference type="NCBI Taxonomy" id="879212"/>
    <lineage>
        <taxon>Bacteria</taxon>
        <taxon>Pseudomonadati</taxon>
        <taxon>Thermodesulfobacteriota</taxon>
        <taxon>Desulfobacteria</taxon>
        <taxon>Desulfobacterales</taxon>
        <taxon>Desulfobacteraceae</taxon>
        <taxon>Desulfobacter</taxon>
    </lineage>
</organism>
<evidence type="ECO:0000313" key="3">
    <source>
        <dbReference type="Proteomes" id="UP000005778"/>
    </source>
</evidence>
<feature type="domain" description="BioF2-like acetyltransferase" evidence="1">
    <location>
        <begin position="180"/>
        <end position="320"/>
    </location>
</feature>
<dbReference type="OrthoDB" id="213519at2"/>
<dbReference type="Gene3D" id="3.40.630.30">
    <property type="match status" value="1"/>
</dbReference>
<dbReference type="EMBL" id="CM001488">
    <property type="protein sequence ID" value="EIM63579.1"/>
    <property type="molecule type" value="Genomic_DNA"/>
</dbReference>
<dbReference type="InterPro" id="IPR038740">
    <property type="entry name" value="BioF2-like_GNAT_dom"/>
</dbReference>
<dbReference type="HOGENOM" id="CLU_755919_0_0_7"/>
<dbReference type="SUPFAM" id="SSF55729">
    <property type="entry name" value="Acyl-CoA N-acyltransferases (Nat)"/>
    <property type="match status" value="1"/>
</dbReference>
<dbReference type="AlphaFoldDB" id="I5B266"/>
<dbReference type="STRING" id="879212.DespoDRAFT_01655"/>
<dbReference type="Proteomes" id="UP000005778">
    <property type="component" value="Chromosome"/>
</dbReference>